<dbReference type="Gene3D" id="3.30.70.1020">
    <property type="entry name" value="Trehalose-6-phosphate phosphatase related protein, domain 2"/>
    <property type="match status" value="1"/>
</dbReference>
<keyword evidence="4" id="KW-0460">Magnesium</keyword>
<evidence type="ECO:0000256" key="1">
    <source>
        <dbReference type="ARBA" id="ARBA00005199"/>
    </source>
</evidence>
<dbReference type="PANTHER" id="PTHR43768">
    <property type="entry name" value="TREHALOSE 6-PHOSPHATE PHOSPHATASE"/>
    <property type="match status" value="1"/>
</dbReference>
<dbReference type="InterPro" id="IPR023214">
    <property type="entry name" value="HAD_sf"/>
</dbReference>
<evidence type="ECO:0000256" key="3">
    <source>
        <dbReference type="ARBA" id="ARBA00022801"/>
    </source>
</evidence>
<dbReference type="CDD" id="cd01627">
    <property type="entry name" value="HAD_TPP"/>
    <property type="match status" value="1"/>
</dbReference>
<keyword evidence="4" id="KW-0479">Metal-binding</keyword>
<evidence type="ECO:0000256" key="4">
    <source>
        <dbReference type="RuleBase" id="RU361117"/>
    </source>
</evidence>
<dbReference type="NCBIfam" id="TIGR00685">
    <property type="entry name" value="T6PP"/>
    <property type="match status" value="1"/>
</dbReference>
<dbReference type="PANTHER" id="PTHR43768:SF3">
    <property type="entry name" value="TREHALOSE 6-PHOSPHATE PHOSPHATASE"/>
    <property type="match status" value="1"/>
</dbReference>
<accession>A0A2U2DH79</accession>
<keyword evidence="6" id="KW-1185">Reference proteome</keyword>
<comment type="function">
    <text evidence="4">Removes the phosphate from trehalose 6-phosphate to produce free trehalose.</text>
</comment>
<proteinExistence type="inferred from homology"/>
<dbReference type="InterPro" id="IPR044651">
    <property type="entry name" value="OTSB-like"/>
</dbReference>
<comment type="caution">
    <text evidence="5">The sequence shown here is derived from an EMBL/GenBank/DDBJ whole genome shotgun (WGS) entry which is preliminary data.</text>
</comment>
<evidence type="ECO:0000313" key="6">
    <source>
        <dbReference type="Proteomes" id="UP000245252"/>
    </source>
</evidence>
<dbReference type="EMBL" id="QFBC01000022">
    <property type="protein sequence ID" value="PWE52673.1"/>
    <property type="molecule type" value="Genomic_DNA"/>
</dbReference>
<dbReference type="GO" id="GO:0046872">
    <property type="term" value="F:metal ion binding"/>
    <property type="evidence" value="ECO:0007669"/>
    <property type="project" value="UniProtKB-KW"/>
</dbReference>
<dbReference type="UniPathway" id="UPA00299"/>
<dbReference type="SUPFAM" id="SSF56784">
    <property type="entry name" value="HAD-like"/>
    <property type="match status" value="1"/>
</dbReference>
<comment type="catalytic activity">
    <reaction evidence="4">
        <text>alpha,alpha-trehalose 6-phosphate + H2O = alpha,alpha-trehalose + phosphate</text>
        <dbReference type="Rhea" id="RHEA:23420"/>
        <dbReference type="ChEBI" id="CHEBI:15377"/>
        <dbReference type="ChEBI" id="CHEBI:16551"/>
        <dbReference type="ChEBI" id="CHEBI:43474"/>
        <dbReference type="ChEBI" id="CHEBI:58429"/>
        <dbReference type="EC" id="3.1.3.12"/>
    </reaction>
</comment>
<dbReference type="InterPro" id="IPR003337">
    <property type="entry name" value="Trehalose_PPase"/>
</dbReference>
<name>A0A2U2DH79_9HYPH</name>
<dbReference type="InterPro" id="IPR006379">
    <property type="entry name" value="HAD-SF_hydro_IIB"/>
</dbReference>
<dbReference type="GO" id="GO:0004805">
    <property type="term" value="F:trehalose-phosphatase activity"/>
    <property type="evidence" value="ECO:0007669"/>
    <property type="project" value="UniProtKB-EC"/>
</dbReference>
<gene>
    <name evidence="5" type="primary">otsB</name>
    <name evidence="5" type="ORF">DEM27_29890</name>
</gene>
<comment type="cofactor">
    <cofactor evidence="4">
        <name>Mg(2+)</name>
        <dbReference type="ChEBI" id="CHEBI:18420"/>
    </cofactor>
</comment>
<keyword evidence="3 4" id="KW-0378">Hydrolase</keyword>
<dbReference type="AlphaFoldDB" id="A0A2U2DH79"/>
<dbReference type="GO" id="GO:0005992">
    <property type="term" value="P:trehalose biosynthetic process"/>
    <property type="evidence" value="ECO:0007669"/>
    <property type="project" value="UniProtKB-UniPathway"/>
</dbReference>
<evidence type="ECO:0000313" key="5">
    <source>
        <dbReference type="EMBL" id="PWE52673.1"/>
    </source>
</evidence>
<sequence length="265" mass="28746">MSEEQLIEPPASVDADRITDAVFERIGGHPEQWALFLDIDGTLLDLAPTPDEIVVPEALPDHLRRISGRMGGALALVTGRALPYADALFRPHHFPLAGLHGAEMRAADGRMIFATPTPEFEAIKAALVREAKNLPGVLIEDKGAAVAAHYRLAPQYEALLERRMRHYVQEAGPGWALQLGKMVFEIRPARASKGDAVERFMQEAPFTDRLPLAIGDDLTDESMFAVANARGGHSIRVGHAEATTCAQSRAVSPTYIRSALAMIAA</sequence>
<protein>
    <recommendedName>
        <fullName evidence="4">Trehalose 6-phosphate phosphatase</fullName>
        <ecNumber evidence="4">3.1.3.12</ecNumber>
    </recommendedName>
</protein>
<comment type="pathway">
    <text evidence="1 4">Glycan biosynthesis; trehalose biosynthesis.</text>
</comment>
<organism evidence="5 6">
    <name type="scientific">Metarhizobium album</name>
    <dbReference type="NCBI Taxonomy" id="2182425"/>
    <lineage>
        <taxon>Bacteria</taxon>
        <taxon>Pseudomonadati</taxon>
        <taxon>Pseudomonadota</taxon>
        <taxon>Alphaproteobacteria</taxon>
        <taxon>Hyphomicrobiales</taxon>
        <taxon>Rhizobiaceae</taxon>
        <taxon>Metarhizobium</taxon>
    </lineage>
</organism>
<dbReference type="Proteomes" id="UP000245252">
    <property type="component" value="Unassembled WGS sequence"/>
</dbReference>
<dbReference type="OrthoDB" id="9814913at2"/>
<dbReference type="InterPro" id="IPR036412">
    <property type="entry name" value="HAD-like_sf"/>
</dbReference>
<dbReference type="NCBIfam" id="TIGR01484">
    <property type="entry name" value="HAD-SF-IIB"/>
    <property type="match status" value="1"/>
</dbReference>
<dbReference type="Pfam" id="PF02358">
    <property type="entry name" value="Trehalose_PPase"/>
    <property type="match status" value="1"/>
</dbReference>
<comment type="similarity">
    <text evidence="2 4">Belongs to the trehalose phosphatase family.</text>
</comment>
<evidence type="ECO:0000256" key="2">
    <source>
        <dbReference type="ARBA" id="ARBA00008770"/>
    </source>
</evidence>
<reference evidence="5 6" key="1">
    <citation type="submission" date="2018-05" db="EMBL/GenBank/DDBJ databases">
        <title>The draft genome of strain NS-104.</title>
        <authorList>
            <person name="Hang P."/>
            <person name="Jiang J."/>
        </authorList>
    </citation>
    <scope>NUCLEOTIDE SEQUENCE [LARGE SCALE GENOMIC DNA]</scope>
    <source>
        <strain evidence="5 6">NS-104</strain>
    </source>
</reference>
<dbReference type="EC" id="3.1.3.12" evidence="4"/>
<dbReference type="RefSeq" id="WP_109461944.1">
    <property type="nucleotide sequence ID" value="NZ_QFBC01000022.1"/>
</dbReference>
<dbReference type="Gene3D" id="3.40.50.1000">
    <property type="entry name" value="HAD superfamily/HAD-like"/>
    <property type="match status" value="1"/>
</dbReference>